<sequence length="350" mass="40110">MDQAGCLQTMQPKTLNMATSIPEQEHFPRFPELPAELRIEVRSPSSFVAAGQSTNTMVRPYSDDSTRDRIHNTVMLDGRRLQSILQIWKYAAMAPRFVDVFNRPLYQTHGMIAFYSLTPGPAVLRAMHESRNATIHFYPSACPHDLRTPKIRSNLEVDTLYFPFHAEDIEDWMSMGLSNTDIFFYNTSARRFDICTDKVCTDRVRRLAVAVCVPWQKWKTGYLEKFIYPNSFANLEELTLINCRTLGPSGAQYLFGPITKDDELHDVLDDNTTTEVVERVKRECLRGFNKDKKSSDPGWVQFEVKLRNLIRVKRGSAALGEGSGLDISETEQSIFLPKDEESYEERSTVK</sequence>
<evidence type="ECO:0000313" key="3">
    <source>
        <dbReference type="EMBL" id="KAG9240200.1"/>
    </source>
</evidence>
<dbReference type="AlphaFoldDB" id="A0A9P7YVW6"/>
<dbReference type="PANTHER" id="PTHR35910:SF6">
    <property type="entry name" value="2EXR DOMAIN-CONTAINING PROTEIN"/>
    <property type="match status" value="1"/>
</dbReference>
<dbReference type="PANTHER" id="PTHR35910">
    <property type="entry name" value="2EXR DOMAIN-CONTAINING PROTEIN"/>
    <property type="match status" value="1"/>
</dbReference>
<dbReference type="Pfam" id="PF20150">
    <property type="entry name" value="2EXR"/>
    <property type="match status" value="1"/>
</dbReference>
<proteinExistence type="predicted"/>
<comment type="caution">
    <text evidence="3">The sequence shown here is derived from an EMBL/GenBank/DDBJ whole genome shotgun (WGS) entry which is preliminary data.</text>
</comment>
<dbReference type="InterPro" id="IPR045518">
    <property type="entry name" value="2EXR"/>
</dbReference>
<feature type="domain" description="2EXR" evidence="2">
    <location>
        <begin position="85"/>
        <end position="160"/>
    </location>
</feature>
<feature type="region of interest" description="Disordered" evidence="1">
    <location>
        <begin position="330"/>
        <end position="350"/>
    </location>
</feature>
<organism evidence="3 4">
    <name type="scientific">Calycina marina</name>
    <dbReference type="NCBI Taxonomy" id="1763456"/>
    <lineage>
        <taxon>Eukaryota</taxon>
        <taxon>Fungi</taxon>
        <taxon>Dikarya</taxon>
        <taxon>Ascomycota</taxon>
        <taxon>Pezizomycotina</taxon>
        <taxon>Leotiomycetes</taxon>
        <taxon>Helotiales</taxon>
        <taxon>Pezizellaceae</taxon>
        <taxon>Calycina</taxon>
    </lineage>
</organism>
<evidence type="ECO:0000313" key="4">
    <source>
        <dbReference type="Proteomes" id="UP000887226"/>
    </source>
</evidence>
<accession>A0A9P7YVW6</accession>
<name>A0A9P7YVW6_9HELO</name>
<evidence type="ECO:0000259" key="2">
    <source>
        <dbReference type="Pfam" id="PF20150"/>
    </source>
</evidence>
<dbReference type="Proteomes" id="UP000887226">
    <property type="component" value="Unassembled WGS sequence"/>
</dbReference>
<dbReference type="EMBL" id="MU254542">
    <property type="protein sequence ID" value="KAG9240200.1"/>
    <property type="molecule type" value="Genomic_DNA"/>
</dbReference>
<protein>
    <recommendedName>
        <fullName evidence="2">2EXR domain-containing protein</fullName>
    </recommendedName>
</protein>
<gene>
    <name evidence="3" type="ORF">BJ878DRAFT_484061</name>
</gene>
<keyword evidence="4" id="KW-1185">Reference proteome</keyword>
<reference evidence="3" key="1">
    <citation type="journal article" date="2021" name="IMA Fungus">
        <title>Genomic characterization of three marine fungi, including Emericellopsis atlantica sp. nov. with signatures of a generalist lifestyle and marine biomass degradation.</title>
        <authorList>
            <person name="Hagestad O.C."/>
            <person name="Hou L."/>
            <person name="Andersen J.H."/>
            <person name="Hansen E.H."/>
            <person name="Altermark B."/>
            <person name="Li C."/>
            <person name="Kuhnert E."/>
            <person name="Cox R.J."/>
            <person name="Crous P.W."/>
            <person name="Spatafora J.W."/>
            <person name="Lail K."/>
            <person name="Amirebrahimi M."/>
            <person name="Lipzen A."/>
            <person name="Pangilinan J."/>
            <person name="Andreopoulos W."/>
            <person name="Hayes R.D."/>
            <person name="Ng V."/>
            <person name="Grigoriev I.V."/>
            <person name="Jackson S.A."/>
            <person name="Sutton T.D.S."/>
            <person name="Dobson A.D.W."/>
            <person name="Rama T."/>
        </authorList>
    </citation>
    <scope>NUCLEOTIDE SEQUENCE</scope>
    <source>
        <strain evidence="3">TRa3180A</strain>
    </source>
</reference>
<feature type="compositionally biased region" description="Basic and acidic residues" evidence="1">
    <location>
        <begin position="337"/>
        <end position="350"/>
    </location>
</feature>
<evidence type="ECO:0000256" key="1">
    <source>
        <dbReference type="SAM" id="MobiDB-lite"/>
    </source>
</evidence>